<accession>A0A7R9LE08</accession>
<dbReference type="OrthoDB" id="1272at2759"/>
<dbReference type="AlphaFoldDB" id="A0A7R9LE08"/>
<dbReference type="Proteomes" id="UP000728032">
    <property type="component" value="Unassembled WGS sequence"/>
</dbReference>
<dbReference type="EMBL" id="OC915171">
    <property type="protein sequence ID" value="CAD7639051.1"/>
    <property type="molecule type" value="Genomic_DNA"/>
</dbReference>
<keyword evidence="4" id="KW-0539">Nucleus</keyword>
<keyword evidence="3" id="KW-0963">Cytoplasm</keyword>
<dbReference type="PANTHER" id="PTHR31661:SF1">
    <property type="entry name" value="CDAN1-INTERACTING NUCLEASE 1"/>
    <property type="match status" value="1"/>
</dbReference>
<gene>
    <name evidence="7" type="ORF">ONB1V03_LOCUS1747</name>
</gene>
<feature type="chain" id="PRO_5035680333" description="CDAN1-interacting nuclease 1" evidence="6">
    <location>
        <begin position="20"/>
        <end position="339"/>
    </location>
</feature>
<protein>
    <recommendedName>
        <fullName evidence="5">CDAN1-interacting nuclease 1</fullName>
    </recommendedName>
</protein>
<comment type="subcellular location">
    <subcellularLocation>
        <location evidence="2">Cytoplasm</location>
    </subcellularLocation>
    <subcellularLocation>
        <location evidence="1">Nucleus</location>
    </subcellularLocation>
</comment>
<evidence type="ECO:0000313" key="7">
    <source>
        <dbReference type="EMBL" id="CAD7639051.1"/>
    </source>
</evidence>
<name>A0A7R9LE08_9ACAR</name>
<evidence type="ECO:0000256" key="6">
    <source>
        <dbReference type="SAM" id="SignalP"/>
    </source>
</evidence>
<dbReference type="GO" id="GO:0005634">
    <property type="term" value="C:nucleus"/>
    <property type="evidence" value="ECO:0007669"/>
    <property type="project" value="UniProtKB-SubCell"/>
</dbReference>
<feature type="signal peptide" evidence="6">
    <location>
        <begin position="1"/>
        <end position="19"/>
    </location>
</feature>
<organism evidence="7">
    <name type="scientific">Oppiella nova</name>
    <dbReference type="NCBI Taxonomy" id="334625"/>
    <lineage>
        <taxon>Eukaryota</taxon>
        <taxon>Metazoa</taxon>
        <taxon>Ecdysozoa</taxon>
        <taxon>Arthropoda</taxon>
        <taxon>Chelicerata</taxon>
        <taxon>Arachnida</taxon>
        <taxon>Acari</taxon>
        <taxon>Acariformes</taxon>
        <taxon>Sarcoptiformes</taxon>
        <taxon>Oribatida</taxon>
        <taxon>Brachypylina</taxon>
        <taxon>Oppioidea</taxon>
        <taxon>Oppiidae</taxon>
        <taxon>Oppiella</taxon>
    </lineage>
</organism>
<dbReference type="PANTHER" id="PTHR31661">
    <property type="entry name" value="SIMILAR TO CDNA SEQUENCE BC052040"/>
    <property type="match status" value="1"/>
</dbReference>
<reference evidence="7" key="1">
    <citation type="submission" date="2020-11" db="EMBL/GenBank/DDBJ databases">
        <authorList>
            <person name="Tran Van P."/>
        </authorList>
    </citation>
    <scope>NUCLEOTIDE SEQUENCE</scope>
</reference>
<dbReference type="InterPro" id="IPR029404">
    <property type="entry name" value="CDIN1"/>
</dbReference>
<evidence type="ECO:0000256" key="1">
    <source>
        <dbReference type="ARBA" id="ARBA00004123"/>
    </source>
</evidence>
<sequence>MVLALFCKCIAICVDLVDDYSTADMTEMKRQHFNEFIIKYRNLRRIYGMDLRSILDHLIQWYGSDGAEEGEKMCAKWRESVVYSLIAYEFKCEIKQLVPKFIPNLDSLLHHYYKRDKSLIALCEDNHMSYAIACQHILQHHNNYDKNLCKTLSTNTSLISDGRLAFDVMLCNVNDIIFGNHCNHMTNNTGIVFESEVSHHLNRHDVSYMSESQLRTDSFDVTPDFKLNLPLIVKISKTNSSDICLIKTNHYFDQKLPQLMETSDESDYEIVVINWIECKSMFASELCHSKYYRNQYSSYINRFGNGLVLYKYGFVNHIRQQFKHNIIVSHRLPPILQSH</sequence>
<evidence type="ECO:0000256" key="3">
    <source>
        <dbReference type="ARBA" id="ARBA00022490"/>
    </source>
</evidence>
<keyword evidence="6" id="KW-0732">Signal</keyword>
<keyword evidence="8" id="KW-1185">Reference proteome</keyword>
<evidence type="ECO:0000256" key="2">
    <source>
        <dbReference type="ARBA" id="ARBA00004496"/>
    </source>
</evidence>
<evidence type="ECO:0000256" key="4">
    <source>
        <dbReference type="ARBA" id="ARBA00023242"/>
    </source>
</evidence>
<evidence type="ECO:0000313" key="8">
    <source>
        <dbReference type="Proteomes" id="UP000728032"/>
    </source>
</evidence>
<dbReference type="Pfam" id="PF14811">
    <property type="entry name" value="TPD"/>
    <property type="match status" value="2"/>
</dbReference>
<evidence type="ECO:0000256" key="5">
    <source>
        <dbReference type="ARBA" id="ARBA00023480"/>
    </source>
</evidence>
<proteinExistence type="predicted"/>
<dbReference type="EMBL" id="CAJPVJ010000346">
    <property type="protein sequence ID" value="CAG2162148.1"/>
    <property type="molecule type" value="Genomic_DNA"/>
</dbReference>
<dbReference type="GO" id="GO:0005737">
    <property type="term" value="C:cytoplasm"/>
    <property type="evidence" value="ECO:0007669"/>
    <property type="project" value="UniProtKB-SubCell"/>
</dbReference>